<name>U4KWM5_PYROM</name>
<organism evidence="1 2">
    <name type="scientific">Pyronema omphalodes (strain CBS 100304)</name>
    <name type="common">Pyronema confluens</name>
    <dbReference type="NCBI Taxonomy" id="1076935"/>
    <lineage>
        <taxon>Eukaryota</taxon>
        <taxon>Fungi</taxon>
        <taxon>Dikarya</taxon>
        <taxon>Ascomycota</taxon>
        <taxon>Pezizomycotina</taxon>
        <taxon>Pezizomycetes</taxon>
        <taxon>Pezizales</taxon>
        <taxon>Pyronemataceae</taxon>
        <taxon>Pyronema</taxon>
    </lineage>
</organism>
<evidence type="ECO:0000313" key="1">
    <source>
        <dbReference type="EMBL" id="CCX05591.1"/>
    </source>
</evidence>
<dbReference type="AlphaFoldDB" id="U4KWM5"/>
<dbReference type="Proteomes" id="UP000018144">
    <property type="component" value="Unassembled WGS sequence"/>
</dbReference>
<proteinExistence type="predicted"/>
<sequence>MVCVYGSSTSQRDVDRFQLGFVACVQGSCTQRADAIILHFCLDDSN</sequence>
<reference evidence="1 2" key="1">
    <citation type="journal article" date="2013" name="PLoS Genet.">
        <title>The genome and development-dependent transcriptomes of Pyronema confluens: a window into fungal evolution.</title>
        <authorList>
            <person name="Traeger S."/>
            <person name="Altegoer F."/>
            <person name="Freitag M."/>
            <person name="Gabaldon T."/>
            <person name="Kempken F."/>
            <person name="Kumar A."/>
            <person name="Marcet-Houben M."/>
            <person name="Poggeler S."/>
            <person name="Stajich J.E."/>
            <person name="Nowrousian M."/>
        </authorList>
    </citation>
    <scope>NUCLEOTIDE SEQUENCE [LARGE SCALE GENOMIC DNA]</scope>
    <source>
        <strain evidence="2">CBS 100304</strain>
        <tissue evidence="1">Vegetative mycelium</tissue>
    </source>
</reference>
<accession>U4KWM5</accession>
<dbReference type="EMBL" id="HF935261">
    <property type="protein sequence ID" value="CCX05591.1"/>
    <property type="molecule type" value="Genomic_DNA"/>
</dbReference>
<evidence type="ECO:0000313" key="2">
    <source>
        <dbReference type="Proteomes" id="UP000018144"/>
    </source>
</evidence>
<protein>
    <submittedName>
        <fullName evidence="1">Uncharacterized protein</fullName>
    </submittedName>
</protein>
<keyword evidence="2" id="KW-1185">Reference proteome</keyword>
<gene>
    <name evidence="1" type="ORF">PCON_05178</name>
</gene>